<keyword evidence="2" id="KW-1185">Reference proteome</keyword>
<dbReference type="Proteomes" id="UP000436088">
    <property type="component" value="Unassembled WGS sequence"/>
</dbReference>
<dbReference type="PANTHER" id="PTHR46816">
    <property type="entry name" value="OS01G0273500 PROTEIN"/>
    <property type="match status" value="1"/>
</dbReference>
<reference evidence="1" key="1">
    <citation type="submission" date="2019-09" db="EMBL/GenBank/DDBJ databases">
        <title>Draft genome information of white flower Hibiscus syriacus.</title>
        <authorList>
            <person name="Kim Y.-M."/>
        </authorList>
    </citation>
    <scope>NUCLEOTIDE SEQUENCE [LARGE SCALE GENOMIC DNA]</scope>
    <source>
        <strain evidence="1">YM2019G1</strain>
    </source>
</reference>
<dbReference type="InterPro" id="IPR019734">
    <property type="entry name" value="TPR_rpt"/>
</dbReference>
<dbReference type="Gene3D" id="1.10.287.110">
    <property type="entry name" value="DnaJ domain"/>
    <property type="match status" value="1"/>
</dbReference>
<dbReference type="OrthoDB" id="1903421at2759"/>
<organism evidence="1 2">
    <name type="scientific">Hibiscus syriacus</name>
    <name type="common">Rose of Sharon</name>
    <dbReference type="NCBI Taxonomy" id="106335"/>
    <lineage>
        <taxon>Eukaryota</taxon>
        <taxon>Viridiplantae</taxon>
        <taxon>Streptophyta</taxon>
        <taxon>Embryophyta</taxon>
        <taxon>Tracheophyta</taxon>
        <taxon>Spermatophyta</taxon>
        <taxon>Magnoliopsida</taxon>
        <taxon>eudicotyledons</taxon>
        <taxon>Gunneridae</taxon>
        <taxon>Pentapetalae</taxon>
        <taxon>rosids</taxon>
        <taxon>malvids</taxon>
        <taxon>Malvales</taxon>
        <taxon>Malvaceae</taxon>
        <taxon>Malvoideae</taxon>
        <taxon>Hibiscus</taxon>
    </lineage>
</organism>
<dbReference type="SUPFAM" id="SSF48452">
    <property type="entry name" value="TPR-like"/>
    <property type="match status" value="1"/>
</dbReference>
<sequence>MQTQILPYLSGDEGKKRVQASRARERLWSIDFDSSSTSFTAKNLPIMAVSPCSSGTDQKKHWWITNRKLVDKYIKDARCLISTKEPNDIASALVLLDAALALSPRFEIALELKARSLLYLRRFRDVADMLQDFIPSLKMSREDSGSVSSDNSSQQFSRERVMLLASSNSSSDSPGRYPSFKCFSVSDLKKKVMAGLCKNCEKEGHWRYLVLGQACCHLGLMEDAMILLQTGKRLASAAFRRESSCWSDDNFSLPAIITTSDVSSTATNPPRNVTSVSQSENISHLLSHIKLLIRRRTAAIASLDAGLYSEAIRHFSKIVDGRRHAPQGFLAECYMNRATAYKASGRIADSISDCNKTLVLDPTSIQALETRASLLVTIRCLPDCLHDLEHVKLLYNSILRDRKLPGPAWKCGDVRYREIPGKLCALTAKIQRLKQRVASGETANVDYYALIGLKRGCSRSELQRAHLLICLRHKPDKAINFIDRCELDDERDLNSVKDRAKMSASLLCRLLQKGYLSVMATIMDEEAAEKQRKKAAAALQTAQAAIQVQQYQYSNSKSEPGNSNVSSTNLSGFLGCNDGVNSSENKAAATTSTSNANVFQGVFCRDLAAVGNLLSQAGFNRPIQVKFEALSC</sequence>
<dbReference type="Gene3D" id="1.25.40.10">
    <property type="entry name" value="Tetratricopeptide repeat domain"/>
    <property type="match status" value="1"/>
</dbReference>
<proteinExistence type="predicted"/>
<dbReference type="PANTHER" id="PTHR46816:SF1">
    <property type="entry name" value="TETRATRICOPEPTIDE REPEAT (TPR)-LIKE SUPERFAMILY PROTEIN"/>
    <property type="match status" value="1"/>
</dbReference>
<protein>
    <submittedName>
        <fullName evidence="1">DNA replication regulator dpb11</fullName>
    </submittedName>
</protein>
<dbReference type="EMBL" id="VEPZ02001234">
    <property type="protein sequence ID" value="KAE8685185.1"/>
    <property type="molecule type" value="Genomic_DNA"/>
</dbReference>
<dbReference type="InterPro" id="IPR001623">
    <property type="entry name" value="DnaJ_domain"/>
</dbReference>
<dbReference type="AlphaFoldDB" id="A0A6A2Z266"/>
<dbReference type="SUPFAM" id="SSF46565">
    <property type="entry name" value="Chaperone J-domain"/>
    <property type="match status" value="1"/>
</dbReference>
<evidence type="ECO:0000313" key="2">
    <source>
        <dbReference type="Proteomes" id="UP000436088"/>
    </source>
</evidence>
<accession>A0A6A2Z266</accession>
<gene>
    <name evidence="1" type="ORF">F3Y22_tig00111100pilonHSYRG00161</name>
</gene>
<comment type="caution">
    <text evidence="1">The sequence shown here is derived from an EMBL/GenBank/DDBJ whole genome shotgun (WGS) entry which is preliminary data.</text>
</comment>
<evidence type="ECO:0000313" key="1">
    <source>
        <dbReference type="EMBL" id="KAE8685185.1"/>
    </source>
</evidence>
<dbReference type="CDD" id="cd06257">
    <property type="entry name" value="DnaJ"/>
    <property type="match status" value="1"/>
</dbReference>
<dbReference type="InterPro" id="IPR011990">
    <property type="entry name" value="TPR-like_helical_dom_sf"/>
</dbReference>
<dbReference type="InterPro" id="IPR036869">
    <property type="entry name" value="J_dom_sf"/>
</dbReference>
<dbReference type="SMART" id="SM00028">
    <property type="entry name" value="TPR"/>
    <property type="match status" value="2"/>
</dbReference>
<name>A0A6A2Z266_HIBSY</name>